<gene>
    <name evidence="1" type="ORF">UFOPK2996_00584</name>
    <name evidence="2" type="ORF">UFOPK3317_00371</name>
    <name evidence="3" type="ORF">UFOPK3974_00906</name>
    <name evidence="4" type="ORF">UFOPK4071_00985</name>
</gene>
<dbReference type="EMBL" id="CAFAAH010000058">
    <property type="protein sequence ID" value="CAB4792637.1"/>
    <property type="molecule type" value="Genomic_DNA"/>
</dbReference>
<name>A0A6J7QG55_9ZZZZ</name>
<evidence type="ECO:0000313" key="2">
    <source>
        <dbReference type="EMBL" id="CAB4860317.1"/>
    </source>
</evidence>
<dbReference type="EMBL" id="CAFBOR010000120">
    <property type="protein sequence ID" value="CAB4990497.1"/>
    <property type="molecule type" value="Genomic_DNA"/>
</dbReference>
<dbReference type="EMBL" id="CAFBLK010000046">
    <property type="protein sequence ID" value="CAB4860317.1"/>
    <property type="molecule type" value="Genomic_DNA"/>
</dbReference>
<evidence type="ECO:0000313" key="3">
    <source>
        <dbReference type="EMBL" id="CAB4990497.1"/>
    </source>
</evidence>
<evidence type="ECO:0000313" key="1">
    <source>
        <dbReference type="EMBL" id="CAB4792637.1"/>
    </source>
</evidence>
<organism evidence="4">
    <name type="scientific">freshwater metagenome</name>
    <dbReference type="NCBI Taxonomy" id="449393"/>
    <lineage>
        <taxon>unclassified sequences</taxon>
        <taxon>metagenomes</taxon>
        <taxon>ecological metagenomes</taxon>
    </lineage>
</organism>
<dbReference type="EMBL" id="CAFBPF010000123">
    <property type="protein sequence ID" value="CAB5016101.1"/>
    <property type="molecule type" value="Genomic_DNA"/>
</dbReference>
<accession>A0A6J7QG55</accession>
<proteinExistence type="predicted"/>
<protein>
    <submittedName>
        <fullName evidence="4">Unannotated protein</fullName>
    </submittedName>
</protein>
<evidence type="ECO:0000313" key="4">
    <source>
        <dbReference type="EMBL" id="CAB5016101.1"/>
    </source>
</evidence>
<dbReference type="AlphaFoldDB" id="A0A6J7QG55"/>
<sequence length="56" mass="6159">MCEELPITKKSALVGVVIEHIQAEIDCDLARTMETMADEPHLLAVKAQSCYGCCCF</sequence>
<reference evidence="4" key="1">
    <citation type="submission" date="2020-05" db="EMBL/GenBank/DDBJ databases">
        <authorList>
            <person name="Chiriac C."/>
            <person name="Salcher M."/>
            <person name="Ghai R."/>
            <person name="Kavagutti S V."/>
        </authorList>
    </citation>
    <scope>NUCLEOTIDE SEQUENCE</scope>
</reference>